<name>A0A3L6DMG2_MAIZE</name>
<proteinExistence type="predicted"/>
<reference evidence="1" key="1">
    <citation type="journal article" date="2018" name="Nat. Genet.">
        <title>Extensive intraspecific gene order and gene structural variations between Mo17 and other maize genomes.</title>
        <authorList>
            <person name="Sun S."/>
            <person name="Zhou Y."/>
            <person name="Chen J."/>
            <person name="Shi J."/>
            <person name="Zhao H."/>
            <person name="Zhao H."/>
            <person name="Song W."/>
            <person name="Zhang M."/>
            <person name="Cui Y."/>
            <person name="Dong X."/>
            <person name="Liu H."/>
            <person name="Ma X."/>
            <person name="Jiao Y."/>
            <person name="Wang B."/>
            <person name="Wei X."/>
            <person name="Stein J.C."/>
            <person name="Glaubitz J.C."/>
            <person name="Lu F."/>
            <person name="Yu G."/>
            <person name="Liang C."/>
            <person name="Fengler K."/>
            <person name="Li B."/>
            <person name="Rafalski A."/>
            <person name="Schnable P.S."/>
            <person name="Ware D.H."/>
            <person name="Buckler E.S."/>
            <person name="Lai J."/>
        </authorList>
    </citation>
    <scope>NUCLEOTIDE SEQUENCE [LARGE SCALE GENOMIC DNA]</scope>
    <source>
        <tissue evidence="1">Seedling</tissue>
    </source>
</reference>
<dbReference type="Proteomes" id="UP000251960">
    <property type="component" value="Chromosome 8"/>
</dbReference>
<gene>
    <name evidence="1" type="ORF">Zm00014a_012033</name>
</gene>
<sequence>MCIVINNIVSKYNLAGLKSNRVKSIS</sequence>
<protein>
    <submittedName>
        <fullName evidence="1">Uncharacterized protein</fullName>
    </submittedName>
</protein>
<accession>A0A3L6DMG2</accession>
<dbReference type="EMBL" id="NCVQ01000009">
    <property type="protein sequence ID" value="PWZ09826.1"/>
    <property type="molecule type" value="Genomic_DNA"/>
</dbReference>
<comment type="caution">
    <text evidence="1">The sequence shown here is derived from an EMBL/GenBank/DDBJ whole genome shotgun (WGS) entry which is preliminary data.</text>
</comment>
<evidence type="ECO:0000313" key="1">
    <source>
        <dbReference type="EMBL" id="PWZ09826.1"/>
    </source>
</evidence>
<organism evidence="1">
    <name type="scientific">Zea mays</name>
    <name type="common">Maize</name>
    <dbReference type="NCBI Taxonomy" id="4577"/>
    <lineage>
        <taxon>Eukaryota</taxon>
        <taxon>Viridiplantae</taxon>
        <taxon>Streptophyta</taxon>
        <taxon>Embryophyta</taxon>
        <taxon>Tracheophyta</taxon>
        <taxon>Spermatophyta</taxon>
        <taxon>Magnoliopsida</taxon>
        <taxon>Liliopsida</taxon>
        <taxon>Poales</taxon>
        <taxon>Poaceae</taxon>
        <taxon>PACMAD clade</taxon>
        <taxon>Panicoideae</taxon>
        <taxon>Andropogonodae</taxon>
        <taxon>Andropogoneae</taxon>
        <taxon>Tripsacinae</taxon>
        <taxon>Zea</taxon>
    </lineage>
</organism>
<dbReference type="AlphaFoldDB" id="A0A3L6DMG2"/>